<gene>
    <name evidence="2" type="ORF">FIBSPDRAFT_874243</name>
</gene>
<proteinExistence type="predicted"/>
<reference evidence="2 3" key="1">
    <citation type="journal article" date="2016" name="Mol. Biol. Evol.">
        <title>Comparative Genomics of Early-Diverging Mushroom-Forming Fungi Provides Insights into the Origins of Lignocellulose Decay Capabilities.</title>
        <authorList>
            <person name="Nagy L.G."/>
            <person name="Riley R."/>
            <person name="Tritt A."/>
            <person name="Adam C."/>
            <person name="Daum C."/>
            <person name="Floudas D."/>
            <person name="Sun H."/>
            <person name="Yadav J.S."/>
            <person name="Pangilinan J."/>
            <person name="Larsson K.H."/>
            <person name="Matsuura K."/>
            <person name="Barry K."/>
            <person name="Labutti K."/>
            <person name="Kuo R."/>
            <person name="Ohm R.A."/>
            <person name="Bhattacharya S.S."/>
            <person name="Shirouzu T."/>
            <person name="Yoshinaga Y."/>
            <person name="Martin F.M."/>
            <person name="Grigoriev I.V."/>
            <person name="Hibbett D.S."/>
        </authorList>
    </citation>
    <scope>NUCLEOTIDE SEQUENCE [LARGE SCALE GENOMIC DNA]</scope>
    <source>
        <strain evidence="2 3">CBS 109695</strain>
    </source>
</reference>
<organism evidence="2 3">
    <name type="scientific">Athelia psychrophila</name>
    <dbReference type="NCBI Taxonomy" id="1759441"/>
    <lineage>
        <taxon>Eukaryota</taxon>
        <taxon>Fungi</taxon>
        <taxon>Dikarya</taxon>
        <taxon>Basidiomycota</taxon>
        <taxon>Agaricomycotina</taxon>
        <taxon>Agaricomycetes</taxon>
        <taxon>Agaricomycetidae</taxon>
        <taxon>Atheliales</taxon>
        <taxon>Atheliaceae</taxon>
        <taxon>Athelia</taxon>
    </lineage>
</organism>
<feature type="compositionally biased region" description="Polar residues" evidence="1">
    <location>
        <begin position="1"/>
        <end position="12"/>
    </location>
</feature>
<sequence length="69" mass="7496">MSTVSHPYSENCPSPRPLAVPLAGNHRPLSSSRSPCSILIRRKFRAGGTPGARPGLGRRGDNSDYEYED</sequence>
<dbReference type="Proteomes" id="UP000076532">
    <property type="component" value="Unassembled WGS sequence"/>
</dbReference>
<evidence type="ECO:0000313" key="3">
    <source>
        <dbReference type="Proteomes" id="UP000076532"/>
    </source>
</evidence>
<feature type="region of interest" description="Disordered" evidence="1">
    <location>
        <begin position="1"/>
        <end position="69"/>
    </location>
</feature>
<evidence type="ECO:0000256" key="1">
    <source>
        <dbReference type="SAM" id="MobiDB-lite"/>
    </source>
</evidence>
<protein>
    <submittedName>
        <fullName evidence="2">Uncharacterized protein</fullName>
    </submittedName>
</protein>
<dbReference type="AlphaFoldDB" id="A0A165XQB3"/>
<dbReference type="EMBL" id="KV417714">
    <property type="protein sequence ID" value="KZP08783.1"/>
    <property type="molecule type" value="Genomic_DNA"/>
</dbReference>
<evidence type="ECO:0000313" key="2">
    <source>
        <dbReference type="EMBL" id="KZP08783.1"/>
    </source>
</evidence>
<keyword evidence="3" id="KW-1185">Reference proteome</keyword>
<accession>A0A165XQB3</accession>
<name>A0A165XQB3_9AGAM</name>